<evidence type="ECO:0000256" key="1">
    <source>
        <dbReference type="ARBA" id="ARBA00009437"/>
    </source>
</evidence>
<evidence type="ECO:0000313" key="7">
    <source>
        <dbReference type="Proteomes" id="UP000283880"/>
    </source>
</evidence>
<dbReference type="PANTHER" id="PTHR30419:SF28">
    <property type="entry name" value="HTH-TYPE TRANSCRIPTIONAL REGULATOR BSDA"/>
    <property type="match status" value="1"/>
</dbReference>
<gene>
    <name evidence="6" type="ORF">DWV29_17140</name>
</gene>
<dbReference type="PANTHER" id="PTHR30419">
    <property type="entry name" value="HTH-TYPE TRANSCRIPTIONAL REGULATOR YBHD"/>
    <property type="match status" value="1"/>
</dbReference>
<sequence length="330" mass="37741">MELESLNYFMETAKSLSITETSERLFISQQTLSNHIRRVEDYYGTRLFNRQPRLQLTAAGQEVLKYAETIFSDEKRLLAVLADLGNSDSGLITIGVTSPRCNAYLPQVLEKYNALYPKVLVSTIESTNNELERLIQKNQLDFAVGAYIEGTYPNIQSHSTHEDPIYFCVSDRLLYKYYTPDETKFLKENSLKGADMSNFSRIPFMIPTIQNRLGERVMQCFQAARCTPDIHYTSKHTTMIIPLCNRGLAAGFTSHMNLCNWLPQLARDVNVFPLCQNGKPVTTSITLIYHKQRYLNHFVKDFIQLTVEALDTLERQDLSRLSACPPPQQG</sequence>
<comment type="similarity">
    <text evidence="1">Belongs to the LysR transcriptional regulatory family.</text>
</comment>
<keyword evidence="3" id="KW-0238">DNA-binding</keyword>
<dbReference type="SUPFAM" id="SSF46785">
    <property type="entry name" value="Winged helix' DNA-binding domain"/>
    <property type="match status" value="1"/>
</dbReference>
<dbReference type="EMBL" id="QSBM01000013">
    <property type="protein sequence ID" value="RGX27379.1"/>
    <property type="molecule type" value="Genomic_DNA"/>
</dbReference>
<dbReference type="CDD" id="cd05466">
    <property type="entry name" value="PBP2_LTTR_substrate"/>
    <property type="match status" value="1"/>
</dbReference>
<dbReference type="Pfam" id="PF00126">
    <property type="entry name" value="HTH_1"/>
    <property type="match status" value="1"/>
</dbReference>
<dbReference type="OrthoDB" id="9803735at2"/>
<evidence type="ECO:0000256" key="2">
    <source>
        <dbReference type="ARBA" id="ARBA00023015"/>
    </source>
</evidence>
<dbReference type="PROSITE" id="PS50931">
    <property type="entry name" value="HTH_LYSR"/>
    <property type="match status" value="1"/>
</dbReference>
<comment type="caution">
    <text evidence="6">The sequence shown here is derived from an EMBL/GenBank/DDBJ whole genome shotgun (WGS) entry which is preliminary data.</text>
</comment>
<dbReference type="InterPro" id="IPR036388">
    <property type="entry name" value="WH-like_DNA-bd_sf"/>
</dbReference>
<reference evidence="6 7" key="1">
    <citation type="submission" date="2018-08" db="EMBL/GenBank/DDBJ databases">
        <title>A genome reference for cultivated species of the human gut microbiota.</title>
        <authorList>
            <person name="Zou Y."/>
            <person name="Xue W."/>
            <person name="Luo G."/>
        </authorList>
    </citation>
    <scope>NUCLEOTIDE SEQUENCE [LARGE SCALE GENOMIC DNA]</scope>
    <source>
        <strain evidence="6 7">AF04-15</strain>
    </source>
</reference>
<keyword evidence="4" id="KW-0804">Transcription</keyword>
<evidence type="ECO:0000256" key="3">
    <source>
        <dbReference type="ARBA" id="ARBA00023125"/>
    </source>
</evidence>
<evidence type="ECO:0000313" key="6">
    <source>
        <dbReference type="EMBL" id="RGX27379.1"/>
    </source>
</evidence>
<dbReference type="RefSeq" id="WP_117777639.1">
    <property type="nucleotide sequence ID" value="NZ_JAWYAU010000435.1"/>
</dbReference>
<dbReference type="InterPro" id="IPR036390">
    <property type="entry name" value="WH_DNA-bd_sf"/>
</dbReference>
<organism evidence="6 7">
    <name type="scientific">Enterocloster asparagiformis</name>
    <dbReference type="NCBI Taxonomy" id="333367"/>
    <lineage>
        <taxon>Bacteria</taxon>
        <taxon>Bacillati</taxon>
        <taxon>Bacillota</taxon>
        <taxon>Clostridia</taxon>
        <taxon>Lachnospirales</taxon>
        <taxon>Lachnospiraceae</taxon>
        <taxon>Enterocloster</taxon>
    </lineage>
</organism>
<dbReference type="AlphaFoldDB" id="A0A413FCN3"/>
<dbReference type="SUPFAM" id="SSF53850">
    <property type="entry name" value="Periplasmic binding protein-like II"/>
    <property type="match status" value="1"/>
</dbReference>
<keyword evidence="2" id="KW-0805">Transcription regulation</keyword>
<dbReference type="InterPro" id="IPR050950">
    <property type="entry name" value="HTH-type_LysR_regulators"/>
</dbReference>
<name>A0A413FCN3_9FIRM</name>
<dbReference type="Proteomes" id="UP000283880">
    <property type="component" value="Unassembled WGS sequence"/>
</dbReference>
<evidence type="ECO:0000256" key="4">
    <source>
        <dbReference type="ARBA" id="ARBA00023163"/>
    </source>
</evidence>
<proteinExistence type="inferred from homology"/>
<dbReference type="InterPro" id="IPR005119">
    <property type="entry name" value="LysR_subst-bd"/>
</dbReference>
<dbReference type="GO" id="GO:0003677">
    <property type="term" value="F:DNA binding"/>
    <property type="evidence" value="ECO:0007669"/>
    <property type="project" value="UniProtKB-KW"/>
</dbReference>
<dbReference type="GO" id="GO:0003700">
    <property type="term" value="F:DNA-binding transcription factor activity"/>
    <property type="evidence" value="ECO:0007669"/>
    <property type="project" value="InterPro"/>
</dbReference>
<dbReference type="Pfam" id="PF03466">
    <property type="entry name" value="LysR_substrate"/>
    <property type="match status" value="1"/>
</dbReference>
<dbReference type="GO" id="GO:0005829">
    <property type="term" value="C:cytosol"/>
    <property type="evidence" value="ECO:0007669"/>
    <property type="project" value="TreeGrafter"/>
</dbReference>
<evidence type="ECO:0000259" key="5">
    <source>
        <dbReference type="PROSITE" id="PS50931"/>
    </source>
</evidence>
<dbReference type="InterPro" id="IPR000847">
    <property type="entry name" value="LysR_HTH_N"/>
</dbReference>
<feature type="domain" description="HTH lysR-type" evidence="5">
    <location>
        <begin position="1"/>
        <end position="57"/>
    </location>
</feature>
<protein>
    <submittedName>
        <fullName evidence="6">LysR family transcriptional regulator</fullName>
    </submittedName>
</protein>
<dbReference type="Gene3D" id="3.40.190.290">
    <property type="match status" value="1"/>
</dbReference>
<dbReference type="Gene3D" id="1.10.10.10">
    <property type="entry name" value="Winged helix-like DNA-binding domain superfamily/Winged helix DNA-binding domain"/>
    <property type="match status" value="1"/>
</dbReference>
<accession>A0A413FCN3</accession>